<dbReference type="EC" id="3.1.3.18" evidence="1"/>
<dbReference type="InterPro" id="IPR023214">
    <property type="entry name" value="HAD_sf"/>
</dbReference>
<dbReference type="GO" id="GO:0008967">
    <property type="term" value="F:phosphoglycolate phosphatase activity"/>
    <property type="evidence" value="ECO:0007669"/>
    <property type="project" value="UniProtKB-EC"/>
</dbReference>
<organism evidence="1 2">
    <name type="scientific">Novipirellula artificiosorum</name>
    <dbReference type="NCBI Taxonomy" id="2528016"/>
    <lineage>
        <taxon>Bacteria</taxon>
        <taxon>Pseudomonadati</taxon>
        <taxon>Planctomycetota</taxon>
        <taxon>Planctomycetia</taxon>
        <taxon>Pirellulales</taxon>
        <taxon>Pirellulaceae</taxon>
        <taxon>Novipirellula</taxon>
    </lineage>
</organism>
<gene>
    <name evidence="1" type="primary">gph_1</name>
    <name evidence="1" type="ORF">Poly41_51630</name>
</gene>
<dbReference type="EMBL" id="SJPV01000010">
    <property type="protein sequence ID" value="TWU33409.1"/>
    <property type="molecule type" value="Genomic_DNA"/>
</dbReference>
<dbReference type="RefSeq" id="WP_146529796.1">
    <property type="nucleotide sequence ID" value="NZ_SJPV01000010.1"/>
</dbReference>
<comment type="caution">
    <text evidence="1">The sequence shown here is derived from an EMBL/GenBank/DDBJ whole genome shotgun (WGS) entry which is preliminary data.</text>
</comment>
<dbReference type="Gene3D" id="3.40.50.1000">
    <property type="entry name" value="HAD superfamily/HAD-like"/>
    <property type="match status" value="1"/>
</dbReference>
<keyword evidence="2" id="KW-1185">Reference proteome</keyword>
<dbReference type="InterPro" id="IPR051828">
    <property type="entry name" value="HAD-like_hydrolase_domain"/>
</dbReference>
<dbReference type="Pfam" id="PF00702">
    <property type="entry name" value="Hydrolase"/>
    <property type="match status" value="1"/>
</dbReference>
<name>A0A5C6DEP8_9BACT</name>
<protein>
    <submittedName>
        <fullName evidence="1">Phosphoglycolate phosphatase</fullName>
        <ecNumber evidence="1">3.1.3.18</ecNumber>
    </submittedName>
</protein>
<evidence type="ECO:0000313" key="2">
    <source>
        <dbReference type="Proteomes" id="UP000319143"/>
    </source>
</evidence>
<evidence type="ECO:0000313" key="1">
    <source>
        <dbReference type="EMBL" id="TWU33409.1"/>
    </source>
</evidence>
<dbReference type="OrthoDB" id="367448at2"/>
<dbReference type="SFLD" id="SFLDS00003">
    <property type="entry name" value="Haloacid_Dehalogenase"/>
    <property type="match status" value="1"/>
</dbReference>
<dbReference type="Proteomes" id="UP000319143">
    <property type="component" value="Unassembled WGS sequence"/>
</dbReference>
<dbReference type="SUPFAM" id="SSF56784">
    <property type="entry name" value="HAD-like"/>
    <property type="match status" value="1"/>
</dbReference>
<keyword evidence="1" id="KW-0378">Hydrolase</keyword>
<dbReference type="InterPro" id="IPR036412">
    <property type="entry name" value="HAD-like_sf"/>
</dbReference>
<accession>A0A5C6DEP8</accession>
<dbReference type="AlphaFoldDB" id="A0A5C6DEP8"/>
<sequence>MTSFGDTDRAMDAMISQRHPLQPIPTSIAAKLRPMPEIRSVIFDVYGTLVISGSGDIGTSVESSHPAIQNQNDPASAFSAVGMALNRPAEEIIACMRRLIQETNQQRESESCVKPEVDILDIWRRTLLRFGEPEETLQPRRVLRFAAEYEARANPTWPMPGAAKLLPGLHQRGKRLGIVSNAQVFTPWLVEDLLGMSLDEAGFDLNLCLFSNRFLRAKPDPMLFDHLVQNLDRCGVSPNQAIYVGNDMLNDVYAASAAGLKTAWFVGDKRSCRTRTDDTRCQSLQADLVLTDLQQLLDCL</sequence>
<dbReference type="SFLD" id="SFLDG01129">
    <property type="entry name" value="C1.5:_HAD__Beta-PGM__Phosphata"/>
    <property type="match status" value="1"/>
</dbReference>
<proteinExistence type="predicted"/>
<dbReference type="PANTHER" id="PTHR46191:SF2">
    <property type="entry name" value="HALOACID DEHALOGENASE-LIKE HYDROLASE DOMAIN-CONTAINING PROTEIN 3"/>
    <property type="match status" value="1"/>
</dbReference>
<reference evidence="1 2" key="1">
    <citation type="submission" date="2019-02" db="EMBL/GenBank/DDBJ databases">
        <title>Deep-cultivation of Planctomycetes and their phenomic and genomic characterization uncovers novel biology.</title>
        <authorList>
            <person name="Wiegand S."/>
            <person name="Jogler M."/>
            <person name="Boedeker C."/>
            <person name="Pinto D."/>
            <person name="Vollmers J."/>
            <person name="Rivas-Marin E."/>
            <person name="Kohn T."/>
            <person name="Peeters S.H."/>
            <person name="Heuer A."/>
            <person name="Rast P."/>
            <person name="Oberbeckmann S."/>
            <person name="Bunk B."/>
            <person name="Jeske O."/>
            <person name="Meyerdierks A."/>
            <person name="Storesund J.E."/>
            <person name="Kallscheuer N."/>
            <person name="Luecker S."/>
            <person name="Lage O.M."/>
            <person name="Pohl T."/>
            <person name="Merkel B.J."/>
            <person name="Hornburger P."/>
            <person name="Mueller R.-W."/>
            <person name="Bruemmer F."/>
            <person name="Labrenz M."/>
            <person name="Spormann A.M."/>
            <person name="Op Den Camp H."/>
            <person name="Overmann J."/>
            <person name="Amann R."/>
            <person name="Jetten M.S.M."/>
            <person name="Mascher T."/>
            <person name="Medema M.H."/>
            <person name="Devos D.P."/>
            <person name="Kaster A.-K."/>
            <person name="Ovreas L."/>
            <person name="Rohde M."/>
            <person name="Galperin M.Y."/>
            <person name="Jogler C."/>
        </authorList>
    </citation>
    <scope>NUCLEOTIDE SEQUENCE [LARGE SCALE GENOMIC DNA]</scope>
    <source>
        <strain evidence="1 2">Poly41</strain>
    </source>
</reference>
<dbReference type="PANTHER" id="PTHR46191">
    <property type="match status" value="1"/>
</dbReference>